<dbReference type="InterPro" id="IPR000073">
    <property type="entry name" value="AB_hydrolase_1"/>
</dbReference>
<dbReference type="Pfam" id="PF00561">
    <property type="entry name" value="Abhydrolase_1"/>
    <property type="match status" value="1"/>
</dbReference>
<feature type="signal peptide" evidence="3">
    <location>
        <begin position="1"/>
        <end position="22"/>
    </location>
</feature>
<dbReference type="PRINTS" id="PR00111">
    <property type="entry name" value="ABHYDROLASE"/>
</dbReference>
<evidence type="ECO:0000256" key="3">
    <source>
        <dbReference type="SAM" id="SignalP"/>
    </source>
</evidence>
<proteinExistence type="inferred from homology"/>
<feature type="chain" id="PRO_5046701114" evidence="3">
    <location>
        <begin position="23"/>
        <end position="291"/>
    </location>
</feature>
<keyword evidence="2 5" id="KW-0378">Hydrolase</keyword>
<dbReference type="InterPro" id="IPR029058">
    <property type="entry name" value="AB_hydrolase_fold"/>
</dbReference>
<reference evidence="5 6" key="1">
    <citation type="submission" date="2021-08" db="EMBL/GenBank/DDBJ databases">
        <authorList>
            <person name="Tuo L."/>
        </authorList>
    </citation>
    <scope>NUCLEOTIDE SEQUENCE [LARGE SCALE GENOMIC DNA]</scope>
    <source>
        <strain evidence="5 6">JCM 31229</strain>
    </source>
</reference>
<keyword evidence="6" id="KW-1185">Reference proteome</keyword>
<dbReference type="Proteomes" id="UP000706039">
    <property type="component" value="Unassembled WGS sequence"/>
</dbReference>
<dbReference type="RefSeq" id="WP_222990810.1">
    <property type="nucleotide sequence ID" value="NZ_JAINVV010000007.1"/>
</dbReference>
<name>A0ABS7PQS8_9SPHN</name>
<dbReference type="InterPro" id="IPR050266">
    <property type="entry name" value="AB_hydrolase_sf"/>
</dbReference>
<dbReference type="PRINTS" id="PR00793">
    <property type="entry name" value="PROAMNOPTASE"/>
</dbReference>
<sequence>MRRSIMLILAAAGLSVAGAAIAEPAAPAAGRLYSVSIGKPGGVPLIAVNGGPGYDHRYMIAAPVWAGMAKRRRIVFYDQRGTGRSPGSPAAGLTVDRMVEDLEALRRELKAERIDLLGHSWGGILSMAYATRYPEHVAHLILVGSGDAKLTTHEFLFDKLYPEIMAAIPNDPSPAAQMGCVQVDAYDRMSYYDQRNRTADDGKFSRETCTAVMLDAMKLDLYPALKTLRLPALVINGRFDANVAPSVAYRISKGIPGARLEFFERSGHTPFVEEPEKFALVVEHFLDDRPE</sequence>
<comment type="similarity">
    <text evidence="1">Belongs to the peptidase S33 family.</text>
</comment>
<evidence type="ECO:0000313" key="5">
    <source>
        <dbReference type="EMBL" id="MBY8823700.1"/>
    </source>
</evidence>
<evidence type="ECO:0000256" key="2">
    <source>
        <dbReference type="ARBA" id="ARBA00022801"/>
    </source>
</evidence>
<dbReference type="SUPFAM" id="SSF53474">
    <property type="entry name" value="alpha/beta-Hydrolases"/>
    <property type="match status" value="1"/>
</dbReference>
<dbReference type="GO" id="GO:0016787">
    <property type="term" value="F:hydrolase activity"/>
    <property type="evidence" value="ECO:0007669"/>
    <property type="project" value="UniProtKB-KW"/>
</dbReference>
<accession>A0ABS7PQS8</accession>
<organism evidence="5 6">
    <name type="scientific">Sphingomonas colocasiae</name>
    <dbReference type="NCBI Taxonomy" id="1848973"/>
    <lineage>
        <taxon>Bacteria</taxon>
        <taxon>Pseudomonadati</taxon>
        <taxon>Pseudomonadota</taxon>
        <taxon>Alphaproteobacteria</taxon>
        <taxon>Sphingomonadales</taxon>
        <taxon>Sphingomonadaceae</taxon>
        <taxon>Sphingomonas</taxon>
    </lineage>
</organism>
<evidence type="ECO:0000256" key="1">
    <source>
        <dbReference type="ARBA" id="ARBA00010088"/>
    </source>
</evidence>
<comment type="caution">
    <text evidence="5">The sequence shown here is derived from an EMBL/GenBank/DDBJ whole genome shotgun (WGS) entry which is preliminary data.</text>
</comment>
<evidence type="ECO:0000259" key="4">
    <source>
        <dbReference type="Pfam" id="PF00561"/>
    </source>
</evidence>
<evidence type="ECO:0000313" key="6">
    <source>
        <dbReference type="Proteomes" id="UP000706039"/>
    </source>
</evidence>
<dbReference type="InterPro" id="IPR002410">
    <property type="entry name" value="Peptidase_S33"/>
</dbReference>
<dbReference type="Gene3D" id="3.40.50.1820">
    <property type="entry name" value="alpha/beta hydrolase"/>
    <property type="match status" value="1"/>
</dbReference>
<gene>
    <name evidence="5" type="ORF">K7G82_15450</name>
</gene>
<keyword evidence="3" id="KW-0732">Signal</keyword>
<dbReference type="EMBL" id="JAINVV010000007">
    <property type="protein sequence ID" value="MBY8823700.1"/>
    <property type="molecule type" value="Genomic_DNA"/>
</dbReference>
<dbReference type="PANTHER" id="PTHR43798">
    <property type="entry name" value="MONOACYLGLYCEROL LIPASE"/>
    <property type="match status" value="1"/>
</dbReference>
<feature type="domain" description="AB hydrolase-1" evidence="4">
    <location>
        <begin position="44"/>
        <end position="153"/>
    </location>
</feature>
<dbReference type="PANTHER" id="PTHR43798:SF31">
    <property type="entry name" value="AB HYDROLASE SUPERFAMILY PROTEIN YCLE"/>
    <property type="match status" value="1"/>
</dbReference>
<protein>
    <submittedName>
        <fullName evidence="5">Alpha/beta fold hydrolase</fullName>
    </submittedName>
</protein>